<gene>
    <name evidence="2" type="ORF">H9Q72_013848</name>
</gene>
<feature type="compositionally biased region" description="Basic residues" evidence="1">
    <location>
        <begin position="123"/>
        <end position="134"/>
    </location>
</feature>
<sequence>MSFPNLRTIHPLSKNNDPPVGTKDKEQGSSTLKHMPTEEQDPPRPGNIPTNLTTIAVDGGDRTDHTQRHRETGDQSQWSCEDVNGTVWDPEFYPEGEIAGSPTELNSPTRYEVYTSPLEFPSTHRRSSRGRIPTRRAQEIKDTELSTRKVRGSSHKIQKKPSRRSKSLRQDNDVATLVPVARSSSAPSRNRFLDNDGDLILPAVQELYEMTDSDKEEWQRARALF</sequence>
<proteinExistence type="predicted"/>
<accession>A0A9P7KZ57</accession>
<comment type="caution">
    <text evidence="2">The sequence shown here is derived from an EMBL/GenBank/DDBJ whole genome shotgun (WGS) entry which is preliminary data.</text>
</comment>
<dbReference type="OrthoDB" id="5069028at2759"/>
<feature type="compositionally biased region" description="Basic residues" evidence="1">
    <location>
        <begin position="148"/>
        <end position="167"/>
    </location>
</feature>
<keyword evidence="3" id="KW-1185">Reference proteome</keyword>
<evidence type="ECO:0000256" key="1">
    <source>
        <dbReference type="SAM" id="MobiDB-lite"/>
    </source>
</evidence>
<feature type="compositionally biased region" description="Basic and acidic residues" evidence="1">
    <location>
        <begin position="136"/>
        <end position="147"/>
    </location>
</feature>
<protein>
    <submittedName>
        <fullName evidence="2">Uncharacterized protein</fullName>
    </submittedName>
</protein>
<organism evidence="2 3">
    <name type="scientific">Fusarium xylarioides</name>
    <dbReference type="NCBI Taxonomy" id="221167"/>
    <lineage>
        <taxon>Eukaryota</taxon>
        <taxon>Fungi</taxon>
        <taxon>Dikarya</taxon>
        <taxon>Ascomycota</taxon>
        <taxon>Pezizomycotina</taxon>
        <taxon>Sordariomycetes</taxon>
        <taxon>Hypocreomycetidae</taxon>
        <taxon>Hypocreales</taxon>
        <taxon>Nectriaceae</taxon>
        <taxon>Fusarium</taxon>
        <taxon>Fusarium fujikuroi species complex</taxon>
    </lineage>
</organism>
<dbReference type="Proteomes" id="UP000750502">
    <property type="component" value="Unassembled WGS sequence"/>
</dbReference>
<feature type="compositionally biased region" description="Basic and acidic residues" evidence="1">
    <location>
        <begin position="59"/>
        <end position="73"/>
    </location>
</feature>
<name>A0A9P7KZ57_9HYPO</name>
<feature type="region of interest" description="Disordered" evidence="1">
    <location>
        <begin position="1"/>
        <end position="82"/>
    </location>
</feature>
<dbReference type="AlphaFoldDB" id="A0A9P7KZ57"/>
<reference evidence="2" key="1">
    <citation type="journal article" date="2020" name="bioRxiv">
        <title>Historical genomics reveals the evolutionary mechanisms behind multiple outbreaks of the host-specific coffee wilt pathogen Fusarium xylarioides.</title>
        <authorList>
            <person name="Peck D."/>
            <person name="Nowell R.W."/>
            <person name="Flood J."/>
            <person name="Ryan M.J."/>
            <person name="Barraclough T.G."/>
        </authorList>
    </citation>
    <scope>NUCLEOTIDE SEQUENCE</scope>
    <source>
        <strain evidence="2">IMI 127659i</strain>
    </source>
</reference>
<feature type="region of interest" description="Disordered" evidence="1">
    <location>
        <begin position="89"/>
        <end position="108"/>
    </location>
</feature>
<evidence type="ECO:0000313" key="3">
    <source>
        <dbReference type="Proteomes" id="UP000750502"/>
    </source>
</evidence>
<feature type="region of interest" description="Disordered" evidence="1">
    <location>
        <begin position="118"/>
        <end position="194"/>
    </location>
</feature>
<dbReference type="EMBL" id="JADFTT010000921">
    <property type="protein sequence ID" value="KAG5758013.1"/>
    <property type="molecule type" value="Genomic_DNA"/>
</dbReference>
<evidence type="ECO:0000313" key="2">
    <source>
        <dbReference type="EMBL" id="KAG5758013.1"/>
    </source>
</evidence>
<reference evidence="2" key="2">
    <citation type="submission" date="2020-10" db="EMBL/GenBank/DDBJ databases">
        <authorList>
            <person name="Peck L.D."/>
            <person name="Nowell R.W."/>
            <person name="Flood J."/>
            <person name="Ryan M.J."/>
            <person name="Barraclough T.G."/>
        </authorList>
    </citation>
    <scope>NUCLEOTIDE SEQUENCE</scope>
    <source>
        <strain evidence="2">IMI 127659i</strain>
    </source>
</reference>